<dbReference type="OrthoDB" id="6332647at2759"/>
<feature type="signal peptide" evidence="3">
    <location>
        <begin position="1"/>
        <end position="25"/>
    </location>
</feature>
<organism evidence="4">
    <name type="scientific">Lepeophtheirus salmonis</name>
    <name type="common">Salmon louse</name>
    <name type="synonym">Caligus salmonis</name>
    <dbReference type="NCBI Taxonomy" id="72036"/>
    <lineage>
        <taxon>Eukaryota</taxon>
        <taxon>Metazoa</taxon>
        <taxon>Ecdysozoa</taxon>
        <taxon>Arthropoda</taxon>
        <taxon>Crustacea</taxon>
        <taxon>Multicrustacea</taxon>
        <taxon>Hexanauplia</taxon>
        <taxon>Copepoda</taxon>
        <taxon>Siphonostomatoida</taxon>
        <taxon>Caligidae</taxon>
        <taxon>Lepeophtheirus</taxon>
    </lineage>
</organism>
<evidence type="ECO:0000313" key="4">
    <source>
        <dbReference type="EMBL" id="ADD38663.1"/>
    </source>
</evidence>
<evidence type="ECO:0000256" key="3">
    <source>
        <dbReference type="SAM" id="SignalP"/>
    </source>
</evidence>
<gene>
    <name evidence="4" type="primary">DIUX</name>
</gene>
<feature type="chain" id="PRO_5003048211" evidence="3">
    <location>
        <begin position="26"/>
        <end position="122"/>
    </location>
</feature>
<name>D3PJC7_LEPSM</name>
<dbReference type="GO" id="GO:0007589">
    <property type="term" value="P:body fluid secretion"/>
    <property type="evidence" value="ECO:0007669"/>
    <property type="project" value="InterPro"/>
</dbReference>
<comment type="subcellular location">
    <subcellularLocation>
        <location evidence="1">Secreted</location>
    </subcellularLocation>
</comment>
<keyword evidence="2" id="KW-0964">Secreted</keyword>
<dbReference type="PANTHER" id="PTHR41146:SF1">
    <property type="entry name" value="DIURETIC HORMONE CLASS 2"/>
    <property type="match status" value="1"/>
</dbReference>
<accession>D3PJC7</accession>
<evidence type="ECO:0000256" key="2">
    <source>
        <dbReference type="ARBA" id="ARBA00022525"/>
    </source>
</evidence>
<dbReference type="AlphaFoldDB" id="D3PJC7"/>
<sequence length="122" mass="13656">MNIRYGHFIIGALFFCLISLQTVSSSSFFVDIPQGDQLPGRNEYAANLVHRDPEFVYNMLSKLRKSILKPLVNTKRGLDFGLGRGFSGTQAAKHFMGLAAAKYAGGPGKRKRNPFEDMELHY</sequence>
<proteinExistence type="evidence at transcript level"/>
<keyword evidence="3" id="KW-0732">Signal</keyword>
<dbReference type="GO" id="GO:0005615">
    <property type="term" value="C:extracellular space"/>
    <property type="evidence" value="ECO:0007669"/>
    <property type="project" value="TreeGrafter"/>
</dbReference>
<evidence type="ECO:0000256" key="1">
    <source>
        <dbReference type="ARBA" id="ARBA00004613"/>
    </source>
</evidence>
<dbReference type="EMBL" id="BT121733">
    <property type="protein sequence ID" value="ADD38663.1"/>
    <property type="molecule type" value="mRNA"/>
</dbReference>
<dbReference type="PANTHER" id="PTHR41146">
    <property type="entry name" value="DIURETIC HORMONE CLASS 2"/>
    <property type="match status" value="1"/>
</dbReference>
<dbReference type="InterPro" id="IPR034439">
    <property type="entry name" value="DH2-like"/>
</dbReference>
<dbReference type="GO" id="GO:0001664">
    <property type="term" value="F:G protein-coupled receptor binding"/>
    <property type="evidence" value="ECO:0007669"/>
    <property type="project" value="TreeGrafter"/>
</dbReference>
<protein>
    <submittedName>
        <fullName evidence="4">Diuretic hormone class 2</fullName>
    </submittedName>
</protein>
<reference evidence="4" key="1">
    <citation type="submission" date="2010-03" db="EMBL/GenBank/DDBJ databases">
        <title>Atlantic Lepeophtheirus salmonis ESTs and full-length cDNAs.</title>
        <authorList>
            <person name="Yasuike M."/>
            <person name="von Schalburg K."/>
            <person name="Cooper G."/>
            <person name="Leong J."/>
            <person name="Nilsen F."/>
            <person name="Jones S.R.M."/>
            <person name="Koop B.F."/>
        </authorList>
    </citation>
    <scope>NUCLEOTIDE SEQUENCE</scope>
    <source>
        <strain evidence="4">Atlantic form</strain>
        <tissue evidence="4">Mixed tissue</tissue>
    </source>
</reference>
<dbReference type="GO" id="GO:0008613">
    <property type="term" value="F:diuretic hormone activity"/>
    <property type="evidence" value="ECO:0007669"/>
    <property type="project" value="InterPro"/>
</dbReference>